<evidence type="ECO:0000256" key="1">
    <source>
        <dbReference type="SAM" id="MobiDB-lite"/>
    </source>
</evidence>
<accession>A0A6G1DPD1</accession>
<comment type="caution">
    <text evidence="2">The sequence shown here is derived from an EMBL/GenBank/DDBJ whole genome shotgun (WGS) entry which is preliminary data.</text>
</comment>
<dbReference type="EMBL" id="SPHZ02000006">
    <property type="protein sequence ID" value="KAF0914296.1"/>
    <property type="molecule type" value="Genomic_DNA"/>
</dbReference>
<name>A0A6G1DPD1_9ORYZ</name>
<evidence type="ECO:0000313" key="3">
    <source>
        <dbReference type="Proteomes" id="UP000479710"/>
    </source>
</evidence>
<sequence>MPALRRCRVAGLTITRPSPRRSTPCTRLLLSAAVARLVPPRCRSPALPQRRAAPCTRLLLSADVTRLAQQLSSPALTDGSSPAPPAPPLL</sequence>
<evidence type="ECO:0000313" key="2">
    <source>
        <dbReference type="EMBL" id="KAF0914296.1"/>
    </source>
</evidence>
<dbReference type="Proteomes" id="UP000479710">
    <property type="component" value="Unassembled WGS sequence"/>
</dbReference>
<gene>
    <name evidence="2" type="ORF">E2562_027853</name>
</gene>
<feature type="region of interest" description="Disordered" evidence="1">
    <location>
        <begin position="71"/>
        <end position="90"/>
    </location>
</feature>
<protein>
    <submittedName>
        <fullName evidence="2">Uncharacterized protein</fullName>
    </submittedName>
</protein>
<dbReference type="AlphaFoldDB" id="A0A6G1DPD1"/>
<keyword evidence="3" id="KW-1185">Reference proteome</keyword>
<organism evidence="2 3">
    <name type="scientific">Oryza meyeriana var. granulata</name>
    <dbReference type="NCBI Taxonomy" id="110450"/>
    <lineage>
        <taxon>Eukaryota</taxon>
        <taxon>Viridiplantae</taxon>
        <taxon>Streptophyta</taxon>
        <taxon>Embryophyta</taxon>
        <taxon>Tracheophyta</taxon>
        <taxon>Spermatophyta</taxon>
        <taxon>Magnoliopsida</taxon>
        <taxon>Liliopsida</taxon>
        <taxon>Poales</taxon>
        <taxon>Poaceae</taxon>
        <taxon>BOP clade</taxon>
        <taxon>Oryzoideae</taxon>
        <taxon>Oryzeae</taxon>
        <taxon>Oryzinae</taxon>
        <taxon>Oryza</taxon>
        <taxon>Oryza meyeriana</taxon>
    </lineage>
</organism>
<reference evidence="2 3" key="1">
    <citation type="submission" date="2019-11" db="EMBL/GenBank/DDBJ databases">
        <title>Whole genome sequence of Oryza granulata.</title>
        <authorList>
            <person name="Li W."/>
        </authorList>
    </citation>
    <scope>NUCLEOTIDE SEQUENCE [LARGE SCALE GENOMIC DNA]</scope>
    <source>
        <strain evidence="3">cv. Menghai</strain>
        <tissue evidence="2">Leaf</tissue>
    </source>
</reference>
<proteinExistence type="predicted"/>